<name>A0A815YDF5_ADIRI</name>
<dbReference type="Pfam" id="PF13424">
    <property type="entry name" value="TPR_12"/>
    <property type="match status" value="4"/>
</dbReference>
<dbReference type="PROSITE" id="PS50293">
    <property type="entry name" value="TPR_REGION"/>
    <property type="match status" value="8"/>
</dbReference>
<organism evidence="5 6">
    <name type="scientific">Adineta ricciae</name>
    <name type="common">Rotifer</name>
    <dbReference type="NCBI Taxonomy" id="249248"/>
    <lineage>
        <taxon>Eukaryota</taxon>
        <taxon>Metazoa</taxon>
        <taxon>Spiralia</taxon>
        <taxon>Gnathifera</taxon>
        <taxon>Rotifera</taxon>
        <taxon>Eurotatoria</taxon>
        <taxon>Bdelloidea</taxon>
        <taxon>Adinetida</taxon>
        <taxon>Adinetidae</taxon>
        <taxon>Adineta</taxon>
    </lineage>
</organism>
<comment type="caution">
    <text evidence="5">The sequence shown here is derived from an EMBL/GenBank/DDBJ whole genome shotgun (WGS) entry which is preliminary data.</text>
</comment>
<dbReference type="Pfam" id="PF00515">
    <property type="entry name" value="TPR_1"/>
    <property type="match status" value="2"/>
</dbReference>
<dbReference type="Gene3D" id="1.25.40.10">
    <property type="entry name" value="Tetratricopeptide repeat domain"/>
    <property type="match status" value="3"/>
</dbReference>
<dbReference type="GO" id="GO:0005576">
    <property type="term" value="C:extracellular region"/>
    <property type="evidence" value="ECO:0007669"/>
    <property type="project" value="InterPro"/>
</dbReference>
<feature type="repeat" description="TPR" evidence="3">
    <location>
        <begin position="461"/>
        <end position="494"/>
    </location>
</feature>
<proteinExistence type="predicted"/>
<dbReference type="PRINTS" id="PR00381">
    <property type="entry name" value="KINESINLIGHT"/>
</dbReference>
<feature type="repeat" description="TPR" evidence="3">
    <location>
        <begin position="587"/>
        <end position="620"/>
    </location>
</feature>
<sequence>MANQKQGSLDMFEQTPATFQQANELNRIKIEETQDISVIWLDTHIHSSNPDYQNAIRHLQNIVNDIYTFTDNDECIDFILTLTDTDVCLITSGSVGQRLLPCVHNISNIDSIFIFCDDQNRHEQWAKNWCKVKSVSIDIIHICEQLKKIIRRYELTAIPMSFVQSGKRFDRLEPSFMYTKIIKEILLTIQFEDKHIKQFVKYCCDNFVDTEVERKKVKQLEDEYHQHTAIWWYTTQRFLYGMLNRALRVMDGEVITLMGFFISDLHRHIEELHKQQFGDASPTAKCCTVYRGQGLTKKDFDQLVATKGGLMSFNNFLSTSENRDVSFMFTPENRKNSDVIGVLFVITIDPKQSTTSFASVRHISHFPEEEEVLFSMHSIFRIRDVKPIDGNEKMYEVALSLTSDNDEELMVLTEQIRKESFPNAEGWSRLSQVLADIAQSDIAERICRVLIDETPSEDSASHVYNRLGKIKRQRGQYEEAITLFRKSLELRLMSSSPNHPDVASSYNNIGNAYSDMGDYPKALSSYEQALKIREQSLPPNHPDVGSSYSNIGAAYSDMGDYSKALSSYEQALKIQLQSLPPNHPDVASSYNNIGAAYRNMGDYPKALSSCEQALKIREQSLPPNHPHVASSYNNIGAAYRNMGDYPKALSSYEQALKIQLQLLPPNHPHVASSYNNIGNAYYNMGDYPKALSSYEQALKIQLQLLPPNHPDVASSYNNIGNAYSDMGDYPKALSSYERALKIREQSLPPNHPDVASSYNNIGAAYSGMGDYSKALSSHEHALKIREQSLPPNHPDVASSYNNIGNAYRNMGDYPKALSSYEQALKIREQSLPPNHPDVASSYNNIGNAYSDIGNQRTAVLFYTNAVQIAEKVLPATHPQLQLIKSNLEGERAKRKLSFACCFGRKSVSRRFGFVNELRPLN</sequence>
<feature type="repeat" description="TPR" evidence="3">
    <location>
        <begin position="713"/>
        <end position="746"/>
    </location>
</feature>
<dbReference type="PROSITE" id="PS51996">
    <property type="entry name" value="TR_MART"/>
    <property type="match status" value="1"/>
</dbReference>
<gene>
    <name evidence="5" type="ORF">XAT740_LOCUS44262</name>
</gene>
<feature type="domain" description="ADP ribosyltransferase" evidence="4">
    <location>
        <begin position="215"/>
        <end position="394"/>
    </location>
</feature>
<dbReference type="SUPFAM" id="SSF48452">
    <property type="entry name" value="TPR-like"/>
    <property type="match status" value="1"/>
</dbReference>
<accession>A0A815YDF5</accession>
<dbReference type="Pfam" id="PF03496">
    <property type="entry name" value="ADPrib_exo_Tox"/>
    <property type="match status" value="1"/>
</dbReference>
<dbReference type="SUPFAM" id="SSF81901">
    <property type="entry name" value="HCP-like"/>
    <property type="match status" value="1"/>
</dbReference>
<evidence type="ECO:0000256" key="2">
    <source>
        <dbReference type="ARBA" id="ARBA00022803"/>
    </source>
</evidence>
<feature type="repeat" description="TPR" evidence="3">
    <location>
        <begin position="839"/>
        <end position="872"/>
    </location>
</feature>
<dbReference type="InterPro" id="IPR019734">
    <property type="entry name" value="TPR_rpt"/>
</dbReference>
<evidence type="ECO:0000256" key="1">
    <source>
        <dbReference type="ARBA" id="ARBA00022737"/>
    </source>
</evidence>
<keyword evidence="2 3" id="KW-0802">TPR repeat</keyword>
<evidence type="ECO:0000313" key="5">
    <source>
        <dbReference type="EMBL" id="CAF1568694.1"/>
    </source>
</evidence>
<feature type="repeat" description="TPR" evidence="3">
    <location>
        <begin position="629"/>
        <end position="662"/>
    </location>
</feature>
<feature type="repeat" description="TPR" evidence="3">
    <location>
        <begin position="545"/>
        <end position="578"/>
    </location>
</feature>
<reference evidence="5" key="1">
    <citation type="submission" date="2021-02" db="EMBL/GenBank/DDBJ databases">
        <authorList>
            <person name="Nowell W R."/>
        </authorList>
    </citation>
    <scope>NUCLEOTIDE SEQUENCE</scope>
</reference>
<feature type="repeat" description="TPR" evidence="3">
    <location>
        <begin position="503"/>
        <end position="536"/>
    </location>
</feature>
<feature type="repeat" description="TPR" evidence="3">
    <location>
        <begin position="797"/>
        <end position="830"/>
    </location>
</feature>
<dbReference type="PROSITE" id="PS50005">
    <property type="entry name" value="TPR"/>
    <property type="match status" value="10"/>
</dbReference>
<evidence type="ECO:0000259" key="4">
    <source>
        <dbReference type="Pfam" id="PF03496"/>
    </source>
</evidence>
<dbReference type="SUPFAM" id="SSF56399">
    <property type="entry name" value="ADP-ribosylation"/>
    <property type="match status" value="1"/>
</dbReference>
<protein>
    <recommendedName>
        <fullName evidence="4">ADP ribosyltransferase domain-containing protein</fullName>
    </recommendedName>
</protein>
<evidence type="ECO:0000256" key="3">
    <source>
        <dbReference type="PROSITE-ProRule" id="PRU00339"/>
    </source>
</evidence>
<dbReference type="PANTHER" id="PTHR45641:SF1">
    <property type="entry name" value="AAA+ ATPASE DOMAIN-CONTAINING PROTEIN"/>
    <property type="match status" value="1"/>
</dbReference>
<dbReference type="Gene3D" id="3.90.176.10">
    <property type="entry name" value="Toxin ADP-ribosyltransferase, Chain A, domain 1"/>
    <property type="match status" value="1"/>
</dbReference>
<evidence type="ECO:0000313" key="6">
    <source>
        <dbReference type="Proteomes" id="UP000663828"/>
    </source>
</evidence>
<dbReference type="EMBL" id="CAJNOR010005583">
    <property type="protein sequence ID" value="CAF1568694.1"/>
    <property type="molecule type" value="Genomic_DNA"/>
</dbReference>
<dbReference type="InterPro" id="IPR003540">
    <property type="entry name" value="ADP-ribosyltransferase"/>
</dbReference>
<dbReference type="AlphaFoldDB" id="A0A815YDF5"/>
<feature type="repeat" description="TPR" evidence="3">
    <location>
        <begin position="755"/>
        <end position="788"/>
    </location>
</feature>
<dbReference type="PANTHER" id="PTHR45641">
    <property type="entry name" value="TETRATRICOPEPTIDE REPEAT PROTEIN (AFU_ORTHOLOGUE AFUA_6G03870)"/>
    <property type="match status" value="1"/>
</dbReference>
<dbReference type="InterPro" id="IPR011990">
    <property type="entry name" value="TPR-like_helical_dom_sf"/>
</dbReference>
<dbReference type="Proteomes" id="UP000663828">
    <property type="component" value="Unassembled WGS sequence"/>
</dbReference>
<dbReference type="SMART" id="SM00028">
    <property type="entry name" value="TPR"/>
    <property type="match status" value="10"/>
</dbReference>
<feature type="repeat" description="TPR" evidence="3">
    <location>
        <begin position="671"/>
        <end position="704"/>
    </location>
</feature>
<keyword evidence="1" id="KW-0677">Repeat</keyword>
<keyword evidence="6" id="KW-1185">Reference proteome</keyword>